<organism evidence="2 3">
    <name type="scientific">Nephila pilipes</name>
    <name type="common">Giant wood spider</name>
    <name type="synonym">Nephila maculata</name>
    <dbReference type="NCBI Taxonomy" id="299642"/>
    <lineage>
        <taxon>Eukaryota</taxon>
        <taxon>Metazoa</taxon>
        <taxon>Ecdysozoa</taxon>
        <taxon>Arthropoda</taxon>
        <taxon>Chelicerata</taxon>
        <taxon>Arachnida</taxon>
        <taxon>Araneae</taxon>
        <taxon>Araneomorphae</taxon>
        <taxon>Entelegynae</taxon>
        <taxon>Araneoidea</taxon>
        <taxon>Nephilidae</taxon>
        <taxon>Nephila</taxon>
    </lineage>
</organism>
<sequence>QNIPKKFKTRKQASLSLLGLKNLILRKPREKSSPERKVSSDVTPPAFPKRSPPLPPNRPLPSQELAQRSELAHAIKSPEINIHQLTHHPDNKQNPIPPHKPKLLFKLLADDSSPNKGKFKETEESKPGSEGDTEASSPDYIVPDMHPVFRTGQKKSSDAKLKQIIEKFDKTRKCREDTLQQLSPPTPELLKKANRLSFPVQRSTMFYISKTRSYPNLGIFQPQEQSIYLQLI</sequence>
<evidence type="ECO:0000313" key="2">
    <source>
        <dbReference type="EMBL" id="GFS30876.1"/>
    </source>
</evidence>
<feature type="compositionally biased region" description="Basic and acidic residues" evidence="1">
    <location>
        <begin position="118"/>
        <end position="129"/>
    </location>
</feature>
<dbReference type="Proteomes" id="UP000887013">
    <property type="component" value="Unassembled WGS sequence"/>
</dbReference>
<reference evidence="2" key="1">
    <citation type="submission" date="2020-08" db="EMBL/GenBank/DDBJ databases">
        <title>Multicomponent nature underlies the extraordinary mechanical properties of spider dragline silk.</title>
        <authorList>
            <person name="Kono N."/>
            <person name="Nakamura H."/>
            <person name="Mori M."/>
            <person name="Yoshida Y."/>
            <person name="Ohtoshi R."/>
            <person name="Malay A.D."/>
            <person name="Moran D.A.P."/>
            <person name="Tomita M."/>
            <person name="Numata K."/>
            <person name="Arakawa K."/>
        </authorList>
    </citation>
    <scope>NUCLEOTIDE SEQUENCE</scope>
</reference>
<protein>
    <submittedName>
        <fullName evidence="2">Uncharacterized protein</fullName>
    </submittedName>
</protein>
<feature type="compositionally biased region" description="Basic and acidic residues" evidence="1">
    <location>
        <begin position="30"/>
        <end position="39"/>
    </location>
</feature>
<comment type="caution">
    <text evidence="2">The sequence shown here is derived from an EMBL/GenBank/DDBJ whole genome shotgun (WGS) entry which is preliminary data.</text>
</comment>
<feature type="non-terminal residue" evidence="2">
    <location>
        <position position="1"/>
    </location>
</feature>
<name>A0A8X6M8Q6_NEPPI</name>
<keyword evidence="3" id="KW-1185">Reference proteome</keyword>
<feature type="region of interest" description="Disordered" evidence="1">
    <location>
        <begin position="25"/>
        <end position="141"/>
    </location>
</feature>
<evidence type="ECO:0000256" key="1">
    <source>
        <dbReference type="SAM" id="MobiDB-lite"/>
    </source>
</evidence>
<feature type="compositionally biased region" description="Pro residues" evidence="1">
    <location>
        <begin position="45"/>
        <end position="59"/>
    </location>
</feature>
<proteinExistence type="predicted"/>
<accession>A0A8X6M8Q6</accession>
<gene>
    <name evidence="2" type="ORF">NPIL_121582</name>
</gene>
<dbReference type="AlphaFoldDB" id="A0A8X6M8Q6"/>
<evidence type="ECO:0000313" key="3">
    <source>
        <dbReference type="Proteomes" id="UP000887013"/>
    </source>
</evidence>
<dbReference type="EMBL" id="BMAW01087676">
    <property type="protein sequence ID" value="GFS30876.1"/>
    <property type="molecule type" value="Genomic_DNA"/>
</dbReference>